<name>M2QSN5_CERS8</name>
<accession>M2QSN5</accession>
<proteinExistence type="predicted"/>
<protein>
    <submittedName>
        <fullName evidence="1">Uncharacterized protein</fullName>
    </submittedName>
</protein>
<dbReference type="EMBL" id="KB445793">
    <property type="protein sequence ID" value="EMD40043.1"/>
    <property type="molecule type" value="Genomic_DNA"/>
</dbReference>
<dbReference type="AlphaFoldDB" id="M2QSN5"/>
<sequence>MGRMADPPGTGYTDGGIRIGRATTDKATTLRGSQVPVVERFLQWQQELEFFWLAAGRSLSGVQWQRELKWLDFLTAKGSAFEINEDARRVDEAHLVEVRLSSAIGYLETSQRARPRRGFVELEDGEDRRYITFANPMRLRLYYENGLNTFVLWDTCGSRTGGGWGPVMEAVGRPLVSPVEWKHSAAILFRWWLQPGARVDEGGRATLGRVAGPVGRQMAGGRWCTSPTLSVRFSLARAALRLCVGHYVPGLA</sequence>
<dbReference type="HOGENOM" id="CLU_1102662_0_0_1"/>
<gene>
    <name evidence="1" type="ORF">CERSUDRAFT_71848</name>
</gene>
<dbReference type="Proteomes" id="UP000016930">
    <property type="component" value="Unassembled WGS sequence"/>
</dbReference>
<reference evidence="1 2" key="1">
    <citation type="journal article" date="2012" name="Proc. Natl. Acad. Sci. U.S.A.">
        <title>Comparative genomics of Ceriporiopsis subvermispora and Phanerochaete chrysosporium provide insight into selective ligninolysis.</title>
        <authorList>
            <person name="Fernandez-Fueyo E."/>
            <person name="Ruiz-Duenas F.J."/>
            <person name="Ferreira P."/>
            <person name="Floudas D."/>
            <person name="Hibbett D.S."/>
            <person name="Canessa P."/>
            <person name="Larrondo L.F."/>
            <person name="James T.Y."/>
            <person name="Seelenfreund D."/>
            <person name="Lobos S."/>
            <person name="Polanco R."/>
            <person name="Tello M."/>
            <person name="Honda Y."/>
            <person name="Watanabe T."/>
            <person name="Watanabe T."/>
            <person name="Ryu J.S."/>
            <person name="Kubicek C.P."/>
            <person name="Schmoll M."/>
            <person name="Gaskell J."/>
            <person name="Hammel K.E."/>
            <person name="St John F.J."/>
            <person name="Vanden Wymelenberg A."/>
            <person name="Sabat G."/>
            <person name="Splinter BonDurant S."/>
            <person name="Syed K."/>
            <person name="Yadav J.S."/>
            <person name="Doddapaneni H."/>
            <person name="Subramanian V."/>
            <person name="Lavin J.L."/>
            <person name="Oguiza J.A."/>
            <person name="Perez G."/>
            <person name="Pisabarro A.G."/>
            <person name="Ramirez L."/>
            <person name="Santoyo F."/>
            <person name="Master E."/>
            <person name="Coutinho P.M."/>
            <person name="Henrissat B."/>
            <person name="Lombard V."/>
            <person name="Magnuson J.K."/>
            <person name="Kuees U."/>
            <person name="Hori C."/>
            <person name="Igarashi K."/>
            <person name="Samejima M."/>
            <person name="Held B.W."/>
            <person name="Barry K.W."/>
            <person name="LaButti K.M."/>
            <person name="Lapidus A."/>
            <person name="Lindquist E.A."/>
            <person name="Lucas S.M."/>
            <person name="Riley R."/>
            <person name="Salamov A.A."/>
            <person name="Hoffmeister D."/>
            <person name="Schwenk D."/>
            <person name="Hadar Y."/>
            <person name="Yarden O."/>
            <person name="de Vries R.P."/>
            <person name="Wiebenga A."/>
            <person name="Stenlid J."/>
            <person name="Eastwood D."/>
            <person name="Grigoriev I.V."/>
            <person name="Berka R.M."/>
            <person name="Blanchette R.A."/>
            <person name="Kersten P."/>
            <person name="Martinez A.T."/>
            <person name="Vicuna R."/>
            <person name="Cullen D."/>
        </authorList>
    </citation>
    <scope>NUCLEOTIDE SEQUENCE [LARGE SCALE GENOMIC DNA]</scope>
    <source>
        <strain evidence="1 2">B</strain>
    </source>
</reference>
<keyword evidence="2" id="KW-1185">Reference proteome</keyword>
<organism evidence="1 2">
    <name type="scientific">Ceriporiopsis subvermispora (strain B)</name>
    <name type="common">White-rot fungus</name>
    <name type="synonym">Gelatoporia subvermispora</name>
    <dbReference type="NCBI Taxonomy" id="914234"/>
    <lineage>
        <taxon>Eukaryota</taxon>
        <taxon>Fungi</taxon>
        <taxon>Dikarya</taxon>
        <taxon>Basidiomycota</taxon>
        <taxon>Agaricomycotina</taxon>
        <taxon>Agaricomycetes</taxon>
        <taxon>Polyporales</taxon>
        <taxon>Gelatoporiaceae</taxon>
        <taxon>Gelatoporia</taxon>
    </lineage>
</organism>
<evidence type="ECO:0000313" key="1">
    <source>
        <dbReference type="EMBL" id="EMD40043.1"/>
    </source>
</evidence>
<evidence type="ECO:0000313" key="2">
    <source>
        <dbReference type="Proteomes" id="UP000016930"/>
    </source>
</evidence>